<protein>
    <recommendedName>
        <fullName evidence="4">Dynein light chain</fullName>
    </recommendedName>
</protein>
<accession>A0ABD2QDP5</accession>
<dbReference type="AlphaFoldDB" id="A0ABD2QDP5"/>
<proteinExistence type="predicted"/>
<keyword evidence="1" id="KW-0812">Transmembrane</keyword>
<dbReference type="Pfam" id="PF01221">
    <property type="entry name" value="Dynein_light"/>
    <property type="match status" value="1"/>
</dbReference>
<keyword evidence="3" id="KW-1185">Reference proteome</keyword>
<evidence type="ECO:0000256" key="1">
    <source>
        <dbReference type="SAM" id="Phobius"/>
    </source>
</evidence>
<sequence>MSNRDVDMPDDVEVILQDMPVELRRKVVDFVRQPLTEQAKVTSGDLKLEQIARNLKQYLQEIDSPMWHVVIVIGQFASFFGYIPGNMFHFKFNRFIVLVWKTPAN</sequence>
<dbReference type="EMBL" id="JBJKFK010000350">
    <property type="protein sequence ID" value="KAL3317656.1"/>
    <property type="molecule type" value="Genomic_DNA"/>
</dbReference>
<dbReference type="SUPFAM" id="SSF54648">
    <property type="entry name" value="DLC"/>
    <property type="match status" value="1"/>
</dbReference>
<keyword evidence="1" id="KW-1133">Transmembrane helix</keyword>
<dbReference type="CDD" id="cd21454">
    <property type="entry name" value="DLC-like_TAL"/>
    <property type="match status" value="1"/>
</dbReference>
<reference evidence="2 3" key="1">
    <citation type="submission" date="2024-11" db="EMBL/GenBank/DDBJ databases">
        <title>Adaptive evolution of stress response genes in parasites aligns with host niche diversity.</title>
        <authorList>
            <person name="Hahn C."/>
            <person name="Resl P."/>
        </authorList>
    </citation>
    <scope>NUCLEOTIDE SEQUENCE [LARGE SCALE GENOMIC DNA]</scope>
    <source>
        <strain evidence="2">EGGRZ-B1_66</strain>
        <tissue evidence="2">Body</tissue>
    </source>
</reference>
<organism evidence="2 3">
    <name type="scientific">Cichlidogyrus casuarinus</name>
    <dbReference type="NCBI Taxonomy" id="1844966"/>
    <lineage>
        <taxon>Eukaryota</taxon>
        <taxon>Metazoa</taxon>
        <taxon>Spiralia</taxon>
        <taxon>Lophotrochozoa</taxon>
        <taxon>Platyhelminthes</taxon>
        <taxon>Monogenea</taxon>
        <taxon>Monopisthocotylea</taxon>
        <taxon>Dactylogyridea</taxon>
        <taxon>Ancyrocephalidae</taxon>
        <taxon>Cichlidogyrus</taxon>
    </lineage>
</organism>
<evidence type="ECO:0008006" key="4">
    <source>
        <dbReference type="Google" id="ProtNLM"/>
    </source>
</evidence>
<dbReference type="Proteomes" id="UP001626550">
    <property type="component" value="Unassembled WGS sequence"/>
</dbReference>
<comment type="caution">
    <text evidence="2">The sequence shown here is derived from an EMBL/GenBank/DDBJ whole genome shotgun (WGS) entry which is preliminary data.</text>
</comment>
<evidence type="ECO:0000313" key="2">
    <source>
        <dbReference type="EMBL" id="KAL3317656.1"/>
    </source>
</evidence>
<keyword evidence="1" id="KW-0472">Membrane</keyword>
<dbReference type="Gene3D" id="3.30.740.10">
    <property type="entry name" value="Protein Inhibitor Of Neuronal Nitric Oxide Synthase"/>
    <property type="match status" value="1"/>
</dbReference>
<dbReference type="InterPro" id="IPR001372">
    <property type="entry name" value="Dynein_light_chain_typ-1/2"/>
</dbReference>
<gene>
    <name evidence="2" type="ORF">Ciccas_003692</name>
</gene>
<dbReference type="InterPro" id="IPR037177">
    <property type="entry name" value="DLC_sf"/>
</dbReference>
<evidence type="ECO:0000313" key="3">
    <source>
        <dbReference type="Proteomes" id="UP001626550"/>
    </source>
</evidence>
<feature type="transmembrane region" description="Helical" evidence="1">
    <location>
        <begin position="66"/>
        <end position="85"/>
    </location>
</feature>
<dbReference type="SMART" id="SM01375">
    <property type="entry name" value="Dynein_light"/>
    <property type="match status" value="1"/>
</dbReference>
<name>A0ABD2QDP5_9PLAT</name>